<dbReference type="EMBL" id="JAZEWV010000013">
    <property type="protein sequence ID" value="MEE4543791.1"/>
    <property type="molecule type" value="Genomic_DNA"/>
</dbReference>
<gene>
    <name evidence="1" type="ORF">V2S66_17670</name>
</gene>
<organism evidence="1 2">
    <name type="scientific">Actinacidiphila polyblastidii</name>
    <dbReference type="NCBI Taxonomy" id="3110430"/>
    <lineage>
        <taxon>Bacteria</taxon>
        <taxon>Bacillati</taxon>
        <taxon>Actinomycetota</taxon>
        <taxon>Actinomycetes</taxon>
        <taxon>Kitasatosporales</taxon>
        <taxon>Streptomycetaceae</taxon>
        <taxon>Actinacidiphila</taxon>
    </lineage>
</organism>
<evidence type="ECO:0000313" key="2">
    <source>
        <dbReference type="Proteomes" id="UP001344658"/>
    </source>
</evidence>
<dbReference type="Proteomes" id="UP001344658">
    <property type="component" value="Unassembled WGS sequence"/>
</dbReference>
<protein>
    <submittedName>
        <fullName evidence="1">Uncharacterized protein</fullName>
    </submittedName>
</protein>
<evidence type="ECO:0000313" key="1">
    <source>
        <dbReference type="EMBL" id="MEE4543791.1"/>
    </source>
</evidence>
<reference evidence="1 2" key="1">
    <citation type="submission" date="2023-12" db="EMBL/GenBank/DDBJ databases">
        <title>Streptomyces sp. V4-01.</title>
        <authorList>
            <person name="Somphong A."/>
            <person name="Phongsopitanun W."/>
        </authorList>
    </citation>
    <scope>NUCLEOTIDE SEQUENCE [LARGE SCALE GENOMIC DNA]</scope>
    <source>
        <strain evidence="1 2">V4-01</strain>
    </source>
</reference>
<accession>A0ABU7PDC8</accession>
<comment type="caution">
    <text evidence="1">The sequence shown here is derived from an EMBL/GenBank/DDBJ whole genome shotgun (WGS) entry which is preliminary data.</text>
</comment>
<name>A0ABU7PDC8_9ACTN</name>
<proteinExistence type="predicted"/>
<dbReference type="RefSeq" id="WP_330796535.1">
    <property type="nucleotide sequence ID" value="NZ_JAZEWV010000013.1"/>
</dbReference>
<keyword evidence="2" id="KW-1185">Reference proteome</keyword>
<sequence>MASTTDSGTGRHDLEPFWPSRQEHHFDRWCCRAIPARTRICR</sequence>